<keyword evidence="2" id="KW-1185">Reference proteome</keyword>
<dbReference type="Proteomes" id="UP001321473">
    <property type="component" value="Unassembled WGS sequence"/>
</dbReference>
<name>A0AAQ4E619_AMBAM</name>
<organism evidence="1 2">
    <name type="scientific">Amblyomma americanum</name>
    <name type="common">Lone star tick</name>
    <dbReference type="NCBI Taxonomy" id="6943"/>
    <lineage>
        <taxon>Eukaryota</taxon>
        <taxon>Metazoa</taxon>
        <taxon>Ecdysozoa</taxon>
        <taxon>Arthropoda</taxon>
        <taxon>Chelicerata</taxon>
        <taxon>Arachnida</taxon>
        <taxon>Acari</taxon>
        <taxon>Parasitiformes</taxon>
        <taxon>Ixodida</taxon>
        <taxon>Ixodoidea</taxon>
        <taxon>Ixodidae</taxon>
        <taxon>Amblyomminae</taxon>
        <taxon>Amblyomma</taxon>
    </lineage>
</organism>
<protein>
    <submittedName>
        <fullName evidence="1">Uncharacterized protein</fullName>
    </submittedName>
</protein>
<evidence type="ECO:0000313" key="2">
    <source>
        <dbReference type="Proteomes" id="UP001321473"/>
    </source>
</evidence>
<sequence length="114" mass="12327">MTEAEDLPRARTLGQPVVEAVGASCVWSIIITEVKATAAFRPAAPALPALRQQSDSSWEARWLKGPSACSPNNEAATTVWKAVVMWVDGSGVSRPRHRLQREPGAITEIHHSCV</sequence>
<comment type="caution">
    <text evidence="1">The sequence shown here is derived from an EMBL/GenBank/DDBJ whole genome shotgun (WGS) entry which is preliminary data.</text>
</comment>
<dbReference type="EMBL" id="JARKHS020021601">
    <property type="protein sequence ID" value="KAK8770139.1"/>
    <property type="molecule type" value="Genomic_DNA"/>
</dbReference>
<gene>
    <name evidence="1" type="ORF">V5799_013396</name>
</gene>
<proteinExistence type="predicted"/>
<accession>A0AAQ4E619</accession>
<dbReference type="AlphaFoldDB" id="A0AAQ4E619"/>
<reference evidence="1 2" key="1">
    <citation type="journal article" date="2023" name="Arcadia Sci">
        <title>De novo assembly of a long-read Amblyomma americanum tick genome.</title>
        <authorList>
            <person name="Chou S."/>
            <person name="Poskanzer K.E."/>
            <person name="Rollins M."/>
            <person name="Thuy-Boun P.S."/>
        </authorList>
    </citation>
    <scope>NUCLEOTIDE SEQUENCE [LARGE SCALE GENOMIC DNA]</scope>
    <source>
        <strain evidence="1">F_SG_1</strain>
        <tissue evidence="1">Salivary glands</tissue>
    </source>
</reference>
<evidence type="ECO:0000313" key="1">
    <source>
        <dbReference type="EMBL" id="KAK8770139.1"/>
    </source>
</evidence>